<dbReference type="GO" id="GO:0008478">
    <property type="term" value="F:pyridoxal kinase activity"/>
    <property type="evidence" value="ECO:0007669"/>
    <property type="project" value="UniProtKB-EC"/>
</dbReference>
<dbReference type="Pfam" id="PF08543">
    <property type="entry name" value="Phos_pyr_kin"/>
    <property type="match status" value="1"/>
</dbReference>
<evidence type="ECO:0000256" key="1">
    <source>
        <dbReference type="ARBA" id="ARBA00012104"/>
    </source>
</evidence>
<dbReference type="PANTHER" id="PTHR10534:SF2">
    <property type="entry name" value="PYRIDOXAL KINASE"/>
    <property type="match status" value="1"/>
</dbReference>
<proteinExistence type="predicted"/>
<dbReference type="AlphaFoldDB" id="A0A2T5BYA4"/>
<name>A0A2T5BYA4_9BACT</name>
<dbReference type="GO" id="GO:0005524">
    <property type="term" value="F:ATP binding"/>
    <property type="evidence" value="ECO:0007669"/>
    <property type="project" value="UniProtKB-KW"/>
</dbReference>
<dbReference type="Proteomes" id="UP000243525">
    <property type="component" value="Unassembled WGS sequence"/>
</dbReference>
<comment type="caution">
    <text evidence="7">The sequence shown here is derived from an EMBL/GenBank/DDBJ whole genome shotgun (WGS) entry which is preliminary data.</text>
</comment>
<evidence type="ECO:0000256" key="3">
    <source>
        <dbReference type="ARBA" id="ARBA00022741"/>
    </source>
</evidence>
<keyword evidence="8" id="KW-1185">Reference proteome</keyword>
<dbReference type="NCBIfam" id="NF005491">
    <property type="entry name" value="PRK07105.1"/>
    <property type="match status" value="1"/>
</dbReference>
<evidence type="ECO:0000256" key="5">
    <source>
        <dbReference type="ARBA" id="ARBA00022840"/>
    </source>
</evidence>
<keyword evidence="3" id="KW-0547">Nucleotide-binding</keyword>
<dbReference type="Gene3D" id="3.40.1190.20">
    <property type="match status" value="1"/>
</dbReference>
<feature type="domain" description="Pyridoxamine kinase/Phosphomethylpyrimidine kinase" evidence="6">
    <location>
        <begin position="74"/>
        <end position="262"/>
    </location>
</feature>
<dbReference type="SUPFAM" id="SSF53613">
    <property type="entry name" value="Ribokinase-like"/>
    <property type="match status" value="1"/>
</dbReference>
<evidence type="ECO:0000313" key="8">
    <source>
        <dbReference type="Proteomes" id="UP000243525"/>
    </source>
</evidence>
<sequence length="290" mass="31554">MKNHLQRVAAIHDLSGFGRASLTVVIPILSSMGVQVCPLPTAVLSSHSAFPGFSGRELTNELPQMIQHWKELNIQFDAIYSGYLGAVGQIDLVKDFIDDFAVAGQLVIVDPVLGDNGKLYAAFNPPMVEKMRELVSKAEVITPNLTEAAFLLGEPYRPQVSIAELKSWCVRLSELGPQQVIITSVPEEALPNKTSVIAYNAEDKRYWRVSCDYLPANYPGTGDAFASVMVGALLQGDSLPIALDRAVHFISMGVRATFGHDHLPAEGILIEKVLPSLNAPVQISSYQLLD</sequence>
<keyword evidence="2" id="KW-0808">Transferase</keyword>
<dbReference type="EC" id="2.7.1.35" evidence="1"/>
<keyword evidence="4 7" id="KW-0418">Kinase</keyword>
<keyword evidence="5" id="KW-0067">ATP-binding</keyword>
<dbReference type="PANTHER" id="PTHR10534">
    <property type="entry name" value="PYRIDOXAL KINASE"/>
    <property type="match status" value="1"/>
</dbReference>
<dbReference type="CDD" id="cd01173">
    <property type="entry name" value="pyridoxal_pyridoxamine_kinase"/>
    <property type="match status" value="1"/>
</dbReference>
<dbReference type="InterPro" id="IPR004625">
    <property type="entry name" value="PyrdxlKinase"/>
</dbReference>
<dbReference type="OrthoDB" id="9800808at2"/>
<protein>
    <recommendedName>
        <fullName evidence="1">pyridoxal kinase</fullName>
        <ecNumber evidence="1">2.7.1.35</ecNumber>
    </recommendedName>
</protein>
<evidence type="ECO:0000256" key="4">
    <source>
        <dbReference type="ARBA" id="ARBA00022777"/>
    </source>
</evidence>
<dbReference type="InterPro" id="IPR013749">
    <property type="entry name" value="PM/HMP-P_kinase-1"/>
</dbReference>
<dbReference type="GO" id="GO:0005829">
    <property type="term" value="C:cytosol"/>
    <property type="evidence" value="ECO:0007669"/>
    <property type="project" value="TreeGrafter"/>
</dbReference>
<evidence type="ECO:0000313" key="7">
    <source>
        <dbReference type="EMBL" id="PTN06794.1"/>
    </source>
</evidence>
<gene>
    <name evidence="7" type="ORF">C8N47_12147</name>
</gene>
<evidence type="ECO:0000259" key="6">
    <source>
        <dbReference type="Pfam" id="PF08543"/>
    </source>
</evidence>
<accession>A0A2T5BYA4</accession>
<dbReference type="EMBL" id="QAAD01000021">
    <property type="protein sequence ID" value="PTN06794.1"/>
    <property type="molecule type" value="Genomic_DNA"/>
</dbReference>
<dbReference type="RefSeq" id="WP_107823526.1">
    <property type="nucleotide sequence ID" value="NZ_OY782574.1"/>
</dbReference>
<dbReference type="GO" id="GO:0009443">
    <property type="term" value="P:pyridoxal 5'-phosphate salvage"/>
    <property type="evidence" value="ECO:0007669"/>
    <property type="project" value="InterPro"/>
</dbReference>
<dbReference type="InterPro" id="IPR029056">
    <property type="entry name" value="Ribokinase-like"/>
</dbReference>
<evidence type="ECO:0000256" key="2">
    <source>
        <dbReference type="ARBA" id="ARBA00022679"/>
    </source>
</evidence>
<reference evidence="7 8" key="1">
    <citation type="submission" date="2018-04" db="EMBL/GenBank/DDBJ databases">
        <title>Genomic Encyclopedia of Archaeal and Bacterial Type Strains, Phase II (KMG-II): from individual species to whole genera.</title>
        <authorList>
            <person name="Goeker M."/>
        </authorList>
    </citation>
    <scope>NUCLEOTIDE SEQUENCE [LARGE SCALE GENOMIC DNA]</scope>
    <source>
        <strain evidence="7 8">DSM 28823</strain>
    </source>
</reference>
<organism evidence="7 8">
    <name type="scientific">Mangrovibacterium marinum</name>
    <dbReference type="NCBI Taxonomy" id="1639118"/>
    <lineage>
        <taxon>Bacteria</taxon>
        <taxon>Pseudomonadati</taxon>
        <taxon>Bacteroidota</taxon>
        <taxon>Bacteroidia</taxon>
        <taxon>Marinilabiliales</taxon>
        <taxon>Prolixibacteraceae</taxon>
        <taxon>Mangrovibacterium</taxon>
    </lineage>
</organism>